<dbReference type="SUPFAM" id="SSF52058">
    <property type="entry name" value="L domain-like"/>
    <property type="match status" value="1"/>
</dbReference>
<keyword evidence="7" id="KW-0677">Repeat</keyword>
<keyword evidence="5" id="KW-0812">Transmembrane</keyword>
<feature type="compositionally biased region" description="Acidic residues" evidence="12">
    <location>
        <begin position="61"/>
        <end position="70"/>
    </location>
</feature>
<evidence type="ECO:0000256" key="2">
    <source>
        <dbReference type="ARBA" id="ARBA00009592"/>
    </source>
</evidence>
<dbReference type="Pfam" id="PF00560">
    <property type="entry name" value="LRR_1"/>
    <property type="match status" value="1"/>
</dbReference>
<protein>
    <recommendedName>
        <fullName evidence="15">Leucine-rich repeat-containing N-terminal plant-type domain-containing protein</fullName>
    </recommendedName>
</protein>
<keyword evidence="8" id="KW-1133">Transmembrane helix</keyword>
<gene>
    <name evidence="13" type="ORF">F2Q69_00039918</name>
</gene>
<comment type="caution">
    <text evidence="13">The sequence shown here is derived from an EMBL/GenBank/DDBJ whole genome shotgun (WGS) entry which is preliminary data.</text>
</comment>
<evidence type="ECO:0000256" key="1">
    <source>
        <dbReference type="ARBA" id="ARBA00004251"/>
    </source>
</evidence>
<name>A0A8S9NF51_BRACR</name>
<keyword evidence="6" id="KW-0732">Signal</keyword>
<keyword evidence="11" id="KW-0325">Glycoprotein</keyword>
<reference evidence="13" key="1">
    <citation type="submission" date="2019-12" db="EMBL/GenBank/DDBJ databases">
        <title>Genome sequencing and annotation of Brassica cretica.</title>
        <authorList>
            <person name="Studholme D.J."/>
            <person name="Sarris P."/>
        </authorList>
    </citation>
    <scope>NUCLEOTIDE SEQUENCE</scope>
    <source>
        <strain evidence="13">PFS-109/04</strain>
        <tissue evidence="13">Leaf</tissue>
    </source>
</reference>
<dbReference type="AlphaFoldDB" id="A0A8S9NF51"/>
<evidence type="ECO:0000313" key="14">
    <source>
        <dbReference type="Proteomes" id="UP000712600"/>
    </source>
</evidence>
<keyword evidence="9" id="KW-0472">Membrane</keyword>
<proteinExistence type="inferred from homology"/>
<evidence type="ECO:0000256" key="10">
    <source>
        <dbReference type="ARBA" id="ARBA00023170"/>
    </source>
</evidence>
<evidence type="ECO:0000256" key="8">
    <source>
        <dbReference type="ARBA" id="ARBA00022989"/>
    </source>
</evidence>
<dbReference type="Proteomes" id="UP000712600">
    <property type="component" value="Unassembled WGS sequence"/>
</dbReference>
<dbReference type="InterPro" id="IPR032675">
    <property type="entry name" value="LRR_dom_sf"/>
</dbReference>
<sequence length="288" mass="32166">MSFSELITLRFPVPLLQIQICHLPHYPPFLVLLLEPEDEHEAQLDLNNPLEPKEPKPDLNDPVEPEESEPDLNPFANFPLGTFPSDLICWIERRACSLPTLAKYHSIGYSESFVDDMPQEGVVGVVFNFSYEIVRTRVRVVHICGDVSAFIANLTSLQRVKLSKNQLRFDLSKLKLPEGVSSVDLSSNLVTGSLSSLLNSKTSWFLEEAHLSNNQISGRIPDFSECLNVKVLNIGNNKIGGQIPSSISNLFELVRLDISRNHITGVIPQGLGQLEQLNWLDLSINALT</sequence>
<organism evidence="13 14">
    <name type="scientific">Brassica cretica</name>
    <name type="common">Mustard</name>
    <dbReference type="NCBI Taxonomy" id="69181"/>
    <lineage>
        <taxon>Eukaryota</taxon>
        <taxon>Viridiplantae</taxon>
        <taxon>Streptophyta</taxon>
        <taxon>Embryophyta</taxon>
        <taxon>Tracheophyta</taxon>
        <taxon>Spermatophyta</taxon>
        <taxon>Magnoliopsida</taxon>
        <taxon>eudicotyledons</taxon>
        <taxon>Gunneridae</taxon>
        <taxon>Pentapetalae</taxon>
        <taxon>rosids</taxon>
        <taxon>malvids</taxon>
        <taxon>Brassicales</taxon>
        <taxon>Brassicaceae</taxon>
        <taxon>Brassiceae</taxon>
        <taxon>Brassica</taxon>
    </lineage>
</organism>
<evidence type="ECO:0000256" key="7">
    <source>
        <dbReference type="ARBA" id="ARBA00022737"/>
    </source>
</evidence>
<feature type="region of interest" description="Disordered" evidence="12">
    <location>
        <begin position="42"/>
        <end position="70"/>
    </location>
</feature>
<dbReference type="InterPro" id="IPR001611">
    <property type="entry name" value="Leu-rich_rpt"/>
</dbReference>
<evidence type="ECO:0000256" key="5">
    <source>
        <dbReference type="ARBA" id="ARBA00022692"/>
    </source>
</evidence>
<keyword evidence="4" id="KW-0433">Leucine-rich repeat</keyword>
<dbReference type="GO" id="GO:0005886">
    <property type="term" value="C:plasma membrane"/>
    <property type="evidence" value="ECO:0007669"/>
    <property type="project" value="UniProtKB-SubCell"/>
</dbReference>
<comment type="similarity">
    <text evidence="2">Belongs to the RLP family.</text>
</comment>
<evidence type="ECO:0000256" key="6">
    <source>
        <dbReference type="ARBA" id="ARBA00022729"/>
    </source>
</evidence>
<evidence type="ECO:0000313" key="13">
    <source>
        <dbReference type="EMBL" id="KAF3502305.1"/>
    </source>
</evidence>
<dbReference type="Gene3D" id="3.80.10.10">
    <property type="entry name" value="Ribonuclease Inhibitor"/>
    <property type="match status" value="1"/>
</dbReference>
<evidence type="ECO:0000256" key="11">
    <source>
        <dbReference type="ARBA" id="ARBA00023180"/>
    </source>
</evidence>
<dbReference type="Pfam" id="PF13855">
    <property type="entry name" value="LRR_8"/>
    <property type="match status" value="1"/>
</dbReference>
<keyword evidence="3" id="KW-1003">Cell membrane</keyword>
<dbReference type="PANTHER" id="PTHR48052">
    <property type="entry name" value="UNNAMED PRODUCT"/>
    <property type="match status" value="1"/>
</dbReference>
<dbReference type="EMBL" id="QGKX02001621">
    <property type="protein sequence ID" value="KAF3502305.1"/>
    <property type="molecule type" value="Genomic_DNA"/>
</dbReference>
<evidence type="ECO:0000256" key="12">
    <source>
        <dbReference type="SAM" id="MobiDB-lite"/>
    </source>
</evidence>
<evidence type="ECO:0000256" key="4">
    <source>
        <dbReference type="ARBA" id="ARBA00022614"/>
    </source>
</evidence>
<accession>A0A8S9NF51</accession>
<evidence type="ECO:0000256" key="9">
    <source>
        <dbReference type="ARBA" id="ARBA00023136"/>
    </source>
</evidence>
<dbReference type="PANTHER" id="PTHR48052:SF8">
    <property type="entry name" value="LRR RECEPTOR-LIKE SERINE_THREONINE-PROTEIN KINASE FLS2"/>
    <property type="match status" value="1"/>
</dbReference>
<dbReference type="FunFam" id="3.80.10.10:FF:000041">
    <property type="entry name" value="LRR receptor-like serine/threonine-protein kinase ERECTA"/>
    <property type="match status" value="1"/>
</dbReference>
<evidence type="ECO:0000256" key="3">
    <source>
        <dbReference type="ARBA" id="ARBA00022475"/>
    </source>
</evidence>
<evidence type="ECO:0008006" key="15">
    <source>
        <dbReference type="Google" id="ProtNLM"/>
    </source>
</evidence>
<comment type="subcellular location">
    <subcellularLocation>
        <location evidence="1">Cell membrane</location>
        <topology evidence="1">Single-pass type I membrane protein</topology>
    </subcellularLocation>
</comment>
<keyword evidence="10" id="KW-0675">Receptor</keyword>